<evidence type="ECO:0000313" key="2">
    <source>
        <dbReference type="Proteomes" id="UP001396334"/>
    </source>
</evidence>
<reference evidence="1 2" key="1">
    <citation type="journal article" date="2024" name="G3 (Bethesda)">
        <title>Genome assembly of Hibiscus sabdariffa L. provides insights into metabolisms of medicinal natural products.</title>
        <authorList>
            <person name="Kim T."/>
        </authorList>
    </citation>
    <scope>NUCLEOTIDE SEQUENCE [LARGE SCALE GENOMIC DNA]</scope>
    <source>
        <strain evidence="1">TK-2024</strain>
        <tissue evidence="1">Old leaves</tissue>
    </source>
</reference>
<gene>
    <name evidence="1" type="ORF">V6N11_070787</name>
</gene>
<dbReference type="Proteomes" id="UP001396334">
    <property type="component" value="Unassembled WGS sequence"/>
</dbReference>
<name>A0ABR2QG08_9ROSI</name>
<organism evidence="1 2">
    <name type="scientific">Hibiscus sabdariffa</name>
    <name type="common">roselle</name>
    <dbReference type="NCBI Taxonomy" id="183260"/>
    <lineage>
        <taxon>Eukaryota</taxon>
        <taxon>Viridiplantae</taxon>
        <taxon>Streptophyta</taxon>
        <taxon>Embryophyta</taxon>
        <taxon>Tracheophyta</taxon>
        <taxon>Spermatophyta</taxon>
        <taxon>Magnoliopsida</taxon>
        <taxon>eudicotyledons</taxon>
        <taxon>Gunneridae</taxon>
        <taxon>Pentapetalae</taxon>
        <taxon>rosids</taxon>
        <taxon>malvids</taxon>
        <taxon>Malvales</taxon>
        <taxon>Malvaceae</taxon>
        <taxon>Malvoideae</taxon>
        <taxon>Hibiscus</taxon>
    </lineage>
</organism>
<comment type="caution">
    <text evidence="1">The sequence shown here is derived from an EMBL/GenBank/DDBJ whole genome shotgun (WGS) entry which is preliminary data.</text>
</comment>
<accession>A0ABR2QG08</accession>
<dbReference type="EMBL" id="JBBPBN010000040">
    <property type="protein sequence ID" value="KAK8999628.1"/>
    <property type="molecule type" value="Genomic_DNA"/>
</dbReference>
<sequence length="127" mass="14093">MASLLKLKILSRNGSFLSNVTLGPPLGTFNVADEIRTESYFSESVEEIPKRRAVSHCMVNRASNEDSVSQLGELYGHDRLVMSLITNRLIKGEKLINQVKNMNRSNHVTNEPGVAFSMKEVDSDVVA</sequence>
<protein>
    <submittedName>
        <fullName evidence="1">Uncharacterized protein</fullName>
    </submittedName>
</protein>
<evidence type="ECO:0000313" key="1">
    <source>
        <dbReference type="EMBL" id="KAK8999628.1"/>
    </source>
</evidence>
<proteinExistence type="predicted"/>
<keyword evidence="2" id="KW-1185">Reference proteome</keyword>